<gene>
    <name evidence="1" type="ORF">AVEN_176975_1</name>
</gene>
<protein>
    <submittedName>
        <fullName evidence="1">Uncharacterized protein</fullName>
    </submittedName>
</protein>
<comment type="caution">
    <text evidence="1">The sequence shown here is derived from an EMBL/GenBank/DDBJ whole genome shotgun (WGS) entry which is preliminary data.</text>
</comment>
<reference evidence="1 2" key="1">
    <citation type="journal article" date="2019" name="Sci. Rep.">
        <title>Orb-weaving spider Araneus ventricosus genome elucidates the spidroin gene catalogue.</title>
        <authorList>
            <person name="Kono N."/>
            <person name="Nakamura H."/>
            <person name="Ohtoshi R."/>
            <person name="Moran D.A.P."/>
            <person name="Shinohara A."/>
            <person name="Yoshida Y."/>
            <person name="Fujiwara M."/>
            <person name="Mori M."/>
            <person name="Tomita M."/>
            <person name="Arakawa K."/>
        </authorList>
    </citation>
    <scope>NUCLEOTIDE SEQUENCE [LARGE SCALE GENOMIC DNA]</scope>
</reference>
<dbReference type="Proteomes" id="UP000499080">
    <property type="component" value="Unassembled WGS sequence"/>
</dbReference>
<organism evidence="1 2">
    <name type="scientific">Araneus ventricosus</name>
    <name type="common">Orbweaver spider</name>
    <name type="synonym">Epeira ventricosa</name>
    <dbReference type="NCBI Taxonomy" id="182803"/>
    <lineage>
        <taxon>Eukaryota</taxon>
        <taxon>Metazoa</taxon>
        <taxon>Ecdysozoa</taxon>
        <taxon>Arthropoda</taxon>
        <taxon>Chelicerata</taxon>
        <taxon>Arachnida</taxon>
        <taxon>Araneae</taxon>
        <taxon>Araneomorphae</taxon>
        <taxon>Entelegynae</taxon>
        <taxon>Araneoidea</taxon>
        <taxon>Araneidae</taxon>
        <taxon>Araneus</taxon>
    </lineage>
</organism>
<dbReference type="EMBL" id="BGPR01012159">
    <property type="protein sequence ID" value="GBN54848.1"/>
    <property type="molecule type" value="Genomic_DNA"/>
</dbReference>
<dbReference type="AlphaFoldDB" id="A0A4Y2PSG1"/>
<sequence>MGRDNQENPHFWLEKALPRQCCQMWTLRSPRQCPVEPIVNEIVPLANIRGLEVDSNHIDELVEENNQELTTEELTELHCVSQQEVMEESLTEGEEVTAKQQTSSAIREMLKNMENSSSYLEEHHLNKAMAMCATNLFYDNAFRQILKHWKKQMSLDRFLLKKN</sequence>
<evidence type="ECO:0000313" key="2">
    <source>
        <dbReference type="Proteomes" id="UP000499080"/>
    </source>
</evidence>
<name>A0A4Y2PSG1_ARAVE</name>
<evidence type="ECO:0000313" key="1">
    <source>
        <dbReference type="EMBL" id="GBN54848.1"/>
    </source>
</evidence>
<accession>A0A4Y2PSG1</accession>
<keyword evidence="2" id="KW-1185">Reference proteome</keyword>
<proteinExistence type="predicted"/>